<dbReference type="InterPro" id="IPR040174">
    <property type="entry name" value="RNLS"/>
</dbReference>
<organism evidence="4 5">
    <name type="scientific">Bambusicola thoracicus</name>
    <name type="common">Chinese bamboo-partridge</name>
    <name type="synonym">Perdix thoracica</name>
    <dbReference type="NCBI Taxonomy" id="9083"/>
    <lineage>
        <taxon>Eukaryota</taxon>
        <taxon>Metazoa</taxon>
        <taxon>Chordata</taxon>
        <taxon>Craniata</taxon>
        <taxon>Vertebrata</taxon>
        <taxon>Euteleostomi</taxon>
        <taxon>Archelosauria</taxon>
        <taxon>Archosauria</taxon>
        <taxon>Dinosauria</taxon>
        <taxon>Saurischia</taxon>
        <taxon>Theropoda</taxon>
        <taxon>Coelurosauria</taxon>
        <taxon>Aves</taxon>
        <taxon>Neognathae</taxon>
        <taxon>Galloanserae</taxon>
        <taxon>Galliformes</taxon>
        <taxon>Phasianidae</taxon>
        <taxon>Perdicinae</taxon>
        <taxon>Bambusicola</taxon>
    </lineage>
</organism>
<comment type="caution">
    <text evidence="4">The sequence shown here is derived from an EMBL/GenBank/DDBJ whole genome shotgun (WGS) entry which is preliminary data.</text>
</comment>
<dbReference type="Proteomes" id="UP000237246">
    <property type="component" value="Unassembled WGS sequence"/>
</dbReference>
<keyword evidence="1" id="KW-0285">Flavoprotein</keyword>
<sequence length="163" mass="17614">MSTSRSGWDAACSADLGSRGSFYEELLSHGILQPLSAHVEGLVEKEGSCDYVAPQGISSVVKYYLRQSGAEVSYEHHVTHISLRDGKWEVSRKTGSPELFDVVILTMPVPQILQLQGDIVNTCGTSLVALLRVGSGFTWLDTLGAGNKDADTVKSVGFHLFDL</sequence>
<dbReference type="PANTHER" id="PTHR23357:SF1">
    <property type="entry name" value="RENALASE"/>
    <property type="match status" value="1"/>
</dbReference>
<dbReference type="OrthoDB" id="2161133at2759"/>
<accession>A0A2P4T1Q6</accession>
<feature type="domain" description="Amine oxidase" evidence="3">
    <location>
        <begin position="46"/>
        <end position="113"/>
    </location>
</feature>
<dbReference type="InterPro" id="IPR002937">
    <property type="entry name" value="Amino_oxidase"/>
</dbReference>
<evidence type="ECO:0000259" key="3">
    <source>
        <dbReference type="Pfam" id="PF01593"/>
    </source>
</evidence>
<evidence type="ECO:0000313" key="4">
    <source>
        <dbReference type="EMBL" id="POI30291.1"/>
    </source>
</evidence>
<protein>
    <recommendedName>
        <fullName evidence="3">Amine oxidase domain-containing protein</fullName>
    </recommendedName>
</protein>
<dbReference type="GO" id="GO:0005576">
    <property type="term" value="C:extracellular region"/>
    <property type="evidence" value="ECO:0007669"/>
    <property type="project" value="TreeGrafter"/>
</dbReference>
<evidence type="ECO:0000256" key="1">
    <source>
        <dbReference type="ARBA" id="ARBA00022630"/>
    </source>
</evidence>
<dbReference type="GO" id="GO:0016651">
    <property type="term" value="F:oxidoreductase activity, acting on NAD(P)H"/>
    <property type="evidence" value="ECO:0007669"/>
    <property type="project" value="InterPro"/>
</dbReference>
<keyword evidence="5" id="KW-1185">Reference proteome</keyword>
<evidence type="ECO:0000313" key="5">
    <source>
        <dbReference type="Proteomes" id="UP000237246"/>
    </source>
</evidence>
<dbReference type="EMBL" id="PPHD01012359">
    <property type="protein sequence ID" value="POI30291.1"/>
    <property type="molecule type" value="Genomic_DNA"/>
</dbReference>
<dbReference type="Pfam" id="PF01593">
    <property type="entry name" value="Amino_oxidase"/>
    <property type="match status" value="1"/>
</dbReference>
<dbReference type="SUPFAM" id="SSF51905">
    <property type="entry name" value="FAD/NAD(P)-binding domain"/>
    <property type="match status" value="1"/>
</dbReference>
<proteinExistence type="predicted"/>
<dbReference type="InterPro" id="IPR036188">
    <property type="entry name" value="FAD/NAD-bd_sf"/>
</dbReference>
<reference evidence="4 5" key="1">
    <citation type="submission" date="2018-01" db="EMBL/GenBank/DDBJ databases">
        <title>Comparison of the Chinese Bamboo Partridge and Red Junglefowl genome sequences highlights the importance of demography in genome evolution.</title>
        <authorList>
            <person name="Tiley G.P."/>
            <person name="Kimball R.T."/>
            <person name="Braun E.L."/>
            <person name="Burleigh J.G."/>
        </authorList>
    </citation>
    <scope>NUCLEOTIDE SEQUENCE [LARGE SCALE GENOMIC DNA]</scope>
    <source>
        <strain evidence="4">RTK389</strain>
        <tissue evidence="4">Blood</tissue>
    </source>
</reference>
<evidence type="ECO:0000256" key="2">
    <source>
        <dbReference type="ARBA" id="ARBA00022827"/>
    </source>
</evidence>
<dbReference type="Gene3D" id="3.50.50.60">
    <property type="entry name" value="FAD/NAD(P)-binding domain"/>
    <property type="match status" value="1"/>
</dbReference>
<dbReference type="PANTHER" id="PTHR23357">
    <property type="entry name" value="RENALASE"/>
    <property type="match status" value="1"/>
</dbReference>
<name>A0A2P4T1Q6_BAMTH</name>
<keyword evidence="2" id="KW-0274">FAD</keyword>
<dbReference type="AlphaFoldDB" id="A0A2P4T1Q6"/>
<gene>
    <name evidence="4" type="ORF">CIB84_005959</name>
</gene>